<protein>
    <recommendedName>
        <fullName evidence="3">Lipoprotein</fullName>
    </recommendedName>
</protein>
<reference evidence="1" key="1">
    <citation type="submission" date="2020-10" db="EMBL/GenBank/DDBJ databases">
        <authorList>
            <person name="Gilroy R."/>
        </authorList>
    </citation>
    <scope>NUCLEOTIDE SEQUENCE</scope>
    <source>
        <strain evidence="1">ChiSxjej1B13-7041</strain>
    </source>
</reference>
<dbReference type="InterPro" id="IPR046720">
    <property type="entry name" value="DUF6612"/>
</dbReference>
<comment type="caution">
    <text evidence="1">The sequence shown here is derived from an EMBL/GenBank/DDBJ whole genome shotgun (WGS) entry which is preliminary data.</text>
</comment>
<evidence type="ECO:0008006" key="3">
    <source>
        <dbReference type="Google" id="ProtNLM"/>
    </source>
</evidence>
<organism evidence="1 2">
    <name type="scientific">Candidatus Egerieimonas intestinavium</name>
    <dbReference type="NCBI Taxonomy" id="2840777"/>
    <lineage>
        <taxon>Bacteria</taxon>
        <taxon>Bacillati</taxon>
        <taxon>Bacillota</taxon>
        <taxon>Clostridia</taxon>
        <taxon>Lachnospirales</taxon>
        <taxon>Lachnospiraceae</taxon>
        <taxon>Lachnospiraceae incertae sedis</taxon>
        <taxon>Candidatus Egerieimonas</taxon>
    </lineage>
</organism>
<proteinExistence type="predicted"/>
<dbReference type="Pfam" id="PF20316">
    <property type="entry name" value="DUF6612"/>
    <property type="match status" value="1"/>
</dbReference>
<reference evidence="1" key="2">
    <citation type="journal article" date="2021" name="PeerJ">
        <title>Extensive microbial diversity within the chicken gut microbiome revealed by metagenomics and culture.</title>
        <authorList>
            <person name="Gilroy R."/>
            <person name="Ravi A."/>
            <person name="Getino M."/>
            <person name="Pursley I."/>
            <person name="Horton D.L."/>
            <person name="Alikhan N.F."/>
            <person name="Baker D."/>
            <person name="Gharbi K."/>
            <person name="Hall N."/>
            <person name="Watson M."/>
            <person name="Adriaenssens E.M."/>
            <person name="Foster-Nyarko E."/>
            <person name="Jarju S."/>
            <person name="Secka A."/>
            <person name="Antonio M."/>
            <person name="Oren A."/>
            <person name="Chaudhuri R.R."/>
            <person name="La Ragione R."/>
            <person name="Hildebrand F."/>
            <person name="Pallen M.J."/>
        </authorList>
    </citation>
    <scope>NUCLEOTIDE SEQUENCE</scope>
    <source>
        <strain evidence="1">ChiSxjej1B13-7041</strain>
    </source>
</reference>
<dbReference type="EMBL" id="DVHU01000054">
    <property type="protein sequence ID" value="HIR92909.1"/>
    <property type="molecule type" value="Genomic_DNA"/>
</dbReference>
<evidence type="ECO:0000313" key="2">
    <source>
        <dbReference type="Proteomes" id="UP000886841"/>
    </source>
</evidence>
<sequence>MNRRKNVVLAIGLLGAAALTGCGSKETPYERYMAAQKILSQAEGVKFDTQGSLKVGVTGVTVTMDLGMDGAMKKAGDGGDMEMAMGMDLGIMGESVEMDVWYHDGYYYIDAMGEKAKSPAETGDIQEQLEGQMGMVELDEDDFESIEAKKDGDTVKITYTMDGDKLQSMIDLVLGLANQGTDAQDLEFSLDEAGGTLVVDEDNNPISNEISLNMQMTADGQQIEMGIDFEITYEEIGNEVEVTFPDFTQFPESAEPAVA</sequence>
<evidence type="ECO:0000313" key="1">
    <source>
        <dbReference type="EMBL" id="HIR92909.1"/>
    </source>
</evidence>
<gene>
    <name evidence="1" type="ORF">IAB98_05785</name>
</gene>
<accession>A0A9D1EJT1</accession>
<dbReference type="PROSITE" id="PS51257">
    <property type="entry name" value="PROKAR_LIPOPROTEIN"/>
    <property type="match status" value="1"/>
</dbReference>
<dbReference type="Proteomes" id="UP000886841">
    <property type="component" value="Unassembled WGS sequence"/>
</dbReference>
<name>A0A9D1EJT1_9FIRM</name>
<dbReference type="AlphaFoldDB" id="A0A9D1EJT1"/>